<feature type="domain" description="M23ase beta-sheet core" evidence="9">
    <location>
        <begin position="298"/>
        <end position="339"/>
    </location>
</feature>
<evidence type="ECO:0000256" key="1">
    <source>
        <dbReference type="ARBA" id="ARBA00001947"/>
    </source>
</evidence>
<evidence type="ECO:0000256" key="5">
    <source>
        <dbReference type="ARBA" id="ARBA00022801"/>
    </source>
</evidence>
<evidence type="ECO:0000256" key="8">
    <source>
        <dbReference type="SAM" id="Phobius"/>
    </source>
</evidence>
<evidence type="ECO:0000259" key="9">
    <source>
        <dbReference type="Pfam" id="PF01551"/>
    </source>
</evidence>
<comment type="subcellular location">
    <subcellularLocation>
        <location evidence="2">Cell envelope</location>
    </subcellularLocation>
</comment>
<keyword evidence="8" id="KW-0472">Membrane</keyword>
<evidence type="ECO:0000256" key="7">
    <source>
        <dbReference type="ARBA" id="ARBA00023049"/>
    </source>
</evidence>
<dbReference type="InterPro" id="IPR016047">
    <property type="entry name" value="M23ase_b-sheet_dom"/>
</dbReference>
<feature type="transmembrane region" description="Helical" evidence="8">
    <location>
        <begin position="21"/>
        <end position="39"/>
    </location>
</feature>
<dbReference type="Pfam" id="PF04225">
    <property type="entry name" value="LysM_OapA"/>
    <property type="match status" value="1"/>
</dbReference>
<dbReference type="SUPFAM" id="SSF51261">
    <property type="entry name" value="Duplicated hybrid motif"/>
    <property type="match status" value="1"/>
</dbReference>
<gene>
    <name evidence="12" type="ORF">ABS24_01050</name>
</gene>
<keyword evidence="7" id="KW-0482">Metalloprotease</keyword>
<dbReference type="Gene3D" id="3.10.450.350">
    <property type="match status" value="2"/>
</dbReference>
<keyword evidence="5" id="KW-0378">Hydrolase</keyword>
<feature type="domain" description="Opacity-associated protein A LysM-like" evidence="10">
    <location>
        <begin position="74"/>
        <end position="150"/>
    </location>
</feature>
<sequence length="339" mass="38584">MRRVSEIGHFLLSLQRDFPRRDLLLGSLIAALVVAVYLSPSDNNTMPALIAEPITISLESRSELREEDHQQLAWQEHLVGRGDNLSTLFQRAKFSAKDVYEISSSPKGKSLRNLYPGETLRFGASDVGQLRELHYIKNPLESQVFFRDEDSFVAEERVREPEVILSYREGVIEDSLYLSGKQSNLPDKLIMEMANIFGWDIDFVFDIRPGDSFALLFEDRFIDGKKLSTGNIVAASFTNRNKNYQAVRYTNKKGESNYYTAEGLSMRKTFLRTPLDIFRISDGFNMRREHPIHKMIRAHRGVDYAAPRGTPVYAAGDGKVIEAGYSKANGNYIFIQHGQ</sequence>
<evidence type="ECO:0000313" key="12">
    <source>
        <dbReference type="EMBL" id="KRO93632.1"/>
    </source>
</evidence>
<dbReference type="PANTHER" id="PTHR21666:SF288">
    <property type="entry name" value="CELL DIVISION PROTEIN YTFB"/>
    <property type="match status" value="1"/>
</dbReference>
<dbReference type="CDD" id="cd12797">
    <property type="entry name" value="M23_peptidase"/>
    <property type="match status" value="1"/>
</dbReference>
<keyword evidence="3" id="KW-0645">Protease</keyword>
<feature type="non-terminal residue" evidence="12">
    <location>
        <position position="339"/>
    </location>
</feature>
<organism evidence="12 13">
    <name type="scientific">SAR92 bacterium BACL26 MAG-121220-bin70</name>
    <dbReference type="NCBI Taxonomy" id="1655626"/>
    <lineage>
        <taxon>Bacteria</taxon>
        <taxon>Pseudomonadati</taxon>
        <taxon>Pseudomonadota</taxon>
        <taxon>Gammaproteobacteria</taxon>
        <taxon>Cellvibrionales</taxon>
        <taxon>Porticoccaceae</taxon>
        <taxon>SAR92 clade</taxon>
    </lineage>
</organism>
<keyword evidence="6" id="KW-0862">Zinc</keyword>
<dbReference type="Proteomes" id="UP000051213">
    <property type="component" value="Unassembled WGS sequence"/>
</dbReference>
<name>A0A0R2U976_9GAMM</name>
<protein>
    <submittedName>
        <fullName evidence="12">Peptidase M23</fullName>
    </submittedName>
</protein>
<dbReference type="EMBL" id="LICA01000230">
    <property type="protein sequence ID" value="KRO93632.1"/>
    <property type="molecule type" value="Genomic_DNA"/>
</dbReference>
<keyword evidence="4" id="KW-0479">Metal-binding</keyword>
<dbReference type="GO" id="GO:0004222">
    <property type="term" value="F:metalloendopeptidase activity"/>
    <property type="evidence" value="ECO:0007669"/>
    <property type="project" value="TreeGrafter"/>
</dbReference>
<comment type="cofactor">
    <cofactor evidence="1">
        <name>Zn(2+)</name>
        <dbReference type="ChEBI" id="CHEBI:29105"/>
    </cofactor>
</comment>
<evidence type="ECO:0000259" key="11">
    <source>
        <dbReference type="Pfam" id="PF19425"/>
    </source>
</evidence>
<proteinExistence type="predicted"/>
<dbReference type="GO" id="GO:0006508">
    <property type="term" value="P:proteolysis"/>
    <property type="evidence" value="ECO:0007669"/>
    <property type="project" value="UniProtKB-KW"/>
</dbReference>
<dbReference type="GO" id="GO:0042834">
    <property type="term" value="F:peptidoglycan binding"/>
    <property type="evidence" value="ECO:0007669"/>
    <property type="project" value="InterPro"/>
</dbReference>
<evidence type="ECO:0000313" key="13">
    <source>
        <dbReference type="Proteomes" id="UP000051213"/>
    </source>
</evidence>
<dbReference type="PANTHER" id="PTHR21666">
    <property type="entry name" value="PEPTIDASE-RELATED"/>
    <property type="match status" value="1"/>
</dbReference>
<evidence type="ECO:0000256" key="3">
    <source>
        <dbReference type="ARBA" id="ARBA00022670"/>
    </source>
</evidence>
<dbReference type="InterPro" id="IPR011055">
    <property type="entry name" value="Dup_hybrid_motif"/>
</dbReference>
<keyword evidence="8" id="KW-0812">Transmembrane</keyword>
<dbReference type="InterPro" id="IPR007340">
    <property type="entry name" value="LysM_Opacity-associatedA"/>
</dbReference>
<evidence type="ECO:0000256" key="2">
    <source>
        <dbReference type="ARBA" id="ARBA00004196"/>
    </source>
</evidence>
<evidence type="ECO:0000256" key="6">
    <source>
        <dbReference type="ARBA" id="ARBA00022833"/>
    </source>
</evidence>
<dbReference type="GO" id="GO:0030313">
    <property type="term" value="C:cell envelope"/>
    <property type="evidence" value="ECO:0007669"/>
    <property type="project" value="UniProtKB-SubCell"/>
</dbReference>
<dbReference type="Pfam" id="PF19425">
    <property type="entry name" value="Csd3_N2"/>
    <property type="match status" value="1"/>
</dbReference>
<reference evidence="12 13" key="1">
    <citation type="submission" date="2015-10" db="EMBL/GenBank/DDBJ databases">
        <title>Metagenome-Assembled Genomes uncover a global brackish microbiome.</title>
        <authorList>
            <person name="Hugerth L.W."/>
            <person name="Larsson J."/>
            <person name="Alneberg J."/>
            <person name="Lindh M.V."/>
            <person name="Legrand C."/>
            <person name="Pinhassi J."/>
            <person name="Andersson A.F."/>
        </authorList>
    </citation>
    <scope>NUCLEOTIDE SEQUENCE [LARGE SCALE GENOMIC DNA]</scope>
    <source>
        <strain evidence="12">BACL26 MAG-121220-bin70</strain>
    </source>
</reference>
<dbReference type="Gene3D" id="2.70.70.10">
    <property type="entry name" value="Glucose Permease (Domain IIA)"/>
    <property type="match status" value="1"/>
</dbReference>
<feature type="domain" description="Csd3-like second N-terminal" evidence="11">
    <location>
        <begin position="169"/>
        <end position="285"/>
    </location>
</feature>
<comment type="caution">
    <text evidence="12">The sequence shown here is derived from an EMBL/GenBank/DDBJ whole genome shotgun (WGS) entry which is preliminary data.</text>
</comment>
<dbReference type="InterPro" id="IPR045834">
    <property type="entry name" value="Csd3_N2"/>
</dbReference>
<accession>A0A0R2U976</accession>
<dbReference type="GO" id="GO:0046872">
    <property type="term" value="F:metal ion binding"/>
    <property type="evidence" value="ECO:0007669"/>
    <property type="project" value="UniProtKB-KW"/>
</dbReference>
<evidence type="ECO:0000256" key="4">
    <source>
        <dbReference type="ARBA" id="ARBA00022723"/>
    </source>
</evidence>
<evidence type="ECO:0000259" key="10">
    <source>
        <dbReference type="Pfam" id="PF04225"/>
    </source>
</evidence>
<keyword evidence="8" id="KW-1133">Transmembrane helix</keyword>
<dbReference type="Pfam" id="PF01551">
    <property type="entry name" value="Peptidase_M23"/>
    <property type="match status" value="1"/>
</dbReference>
<dbReference type="InterPro" id="IPR050570">
    <property type="entry name" value="Cell_wall_metabolism_enzyme"/>
</dbReference>
<dbReference type="AlphaFoldDB" id="A0A0R2U976"/>